<feature type="coiled-coil region" evidence="2">
    <location>
        <begin position="226"/>
        <end position="253"/>
    </location>
</feature>
<dbReference type="Pfam" id="PF21730">
    <property type="entry name" value="Vma22_CCDC115"/>
    <property type="match status" value="2"/>
</dbReference>
<dbReference type="PANTHER" id="PTHR31996:SF2">
    <property type="entry name" value="COILED-COIL DOMAIN-CONTAINING PROTEIN 115"/>
    <property type="match status" value="1"/>
</dbReference>
<feature type="compositionally biased region" description="Low complexity" evidence="3">
    <location>
        <begin position="161"/>
        <end position="178"/>
    </location>
</feature>
<dbReference type="PANTHER" id="PTHR31996">
    <property type="entry name" value="COILED-COIL DOMAIN-CONTAINING PROTEIN 115"/>
    <property type="match status" value="1"/>
</dbReference>
<feature type="compositionally biased region" description="Basic and acidic residues" evidence="3">
    <location>
        <begin position="126"/>
        <end position="141"/>
    </location>
</feature>
<dbReference type="InterPro" id="IPR040357">
    <property type="entry name" value="Vma22/CCDC115"/>
</dbReference>
<organism evidence="4 5">
    <name type="scientific">Echria macrotheca</name>
    <dbReference type="NCBI Taxonomy" id="438768"/>
    <lineage>
        <taxon>Eukaryota</taxon>
        <taxon>Fungi</taxon>
        <taxon>Dikarya</taxon>
        <taxon>Ascomycota</taxon>
        <taxon>Pezizomycotina</taxon>
        <taxon>Sordariomycetes</taxon>
        <taxon>Sordariomycetidae</taxon>
        <taxon>Sordariales</taxon>
        <taxon>Schizotheciaceae</taxon>
        <taxon>Echria</taxon>
    </lineage>
</organism>
<accession>A0AAJ0B7I3</accession>
<evidence type="ECO:0000313" key="5">
    <source>
        <dbReference type="Proteomes" id="UP001239445"/>
    </source>
</evidence>
<protein>
    <recommendedName>
        <fullName evidence="1">Vacuolar ATPase assembly protein VMA22</fullName>
    </recommendedName>
</protein>
<feature type="region of interest" description="Disordered" evidence="3">
    <location>
        <begin position="89"/>
        <end position="198"/>
    </location>
</feature>
<dbReference type="AlphaFoldDB" id="A0AAJ0B7I3"/>
<keyword evidence="2" id="KW-0175">Coiled coil</keyword>
<evidence type="ECO:0000256" key="2">
    <source>
        <dbReference type="SAM" id="Coils"/>
    </source>
</evidence>
<feature type="compositionally biased region" description="Low complexity" evidence="3">
    <location>
        <begin position="89"/>
        <end position="121"/>
    </location>
</feature>
<evidence type="ECO:0000256" key="3">
    <source>
        <dbReference type="SAM" id="MobiDB-lite"/>
    </source>
</evidence>
<dbReference type="GO" id="GO:0051082">
    <property type="term" value="F:unfolded protein binding"/>
    <property type="evidence" value="ECO:0007669"/>
    <property type="project" value="TreeGrafter"/>
</dbReference>
<reference evidence="4" key="1">
    <citation type="submission" date="2023-06" db="EMBL/GenBank/DDBJ databases">
        <title>Genome-scale phylogeny and comparative genomics of the fungal order Sordariales.</title>
        <authorList>
            <consortium name="Lawrence Berkeley National Laboratory"/>
            <person name="Hensen N."/>
            <person name="Bonometti L."/>
            <person name="Westerberg I."/>
            <person name="Brannstrom I.O."/>
            <person name="Guillou S."/>
            <person name="Cros-Aarteil S."/>
            <person name="Calhoun S."/>
            <person name="Haridas S."/>
            <person name="Kuo A."/>
            <person name="Mondo S."/>
            <person name="Pangilinan J."/>
            <person name="Riley R."/>
            <person name="Labutti K."/>
            <person name="Andreopoulos B."/>
            <person name="Lipzen A."/>
            <person name="Chen C."/>
            <person name="Yanf M."/>
            <person name="Daum C."/>
            <person name="Ng V."/>
            <person name="Clum A."/>
            <person name="Steindorff A."/>
            <person name="Ohm R."/>
            <person name="Martin F."/>
            <person name="Silar P."/>
            <person name="Natvig D."/>
            <person name="Lalanne C."/>
            <person name="Gautier V."/>
            <person name="Ament-Velasquez S.L."/>
            <person name="Kruys A."/>
            <person name="Hutchinson M.I."/>
            <person name="Powell A.J."/>
            <person name="Barry K."/>
            <person name="Miller A.N."/>
            <person name="Grigoriev I.V."/>
            <person name="Debuchy R."/>
            <person name="Gladieux P."/>
            <person name="Thoren M.H."/>
            <person name="Johannesson H."/>
        </authorList>
    </citation>
    <scope>NUCLEOTIDE SEQUENCE</scope>
    <source>
        <strain evidence="4">PSN4</strain>
    </source>
</reference>
<evidence type="ECO:0000313" key="4">
    <source>
        <dbReference type="EMBL" id="KAK1751818.1"/>
    </source>
</evidence>
<name>A0AAJ0B7I3_9PEZI</name>
<keyword evidence="5" id="KW-1185">Reference proteome</keyword>
<gene>
    <name evidence="4" type="ORF">QBC47DRAFT_364171</name>
</gene>
<sequence length="269" mass="29371">MNEQKDIDTLLERYLSLLDEYVALQAKLAHLHGAIYHHLARANFSAPRGVRYGADYYDGRMQAVRRVNITIQEKSGESVFEIIDRDAATTTTTAESESGSSSSSPSSPSSASKEKSGSGSDSDSDSDYRAEEEVEVEKGEQNRSGSGSGSDEKKKAESESESSSESQSQSQSQSQSGSQSGGEDEPKQQTRKSKDPLRWFGILTPMPLRQAQKLAVESVEDVIPRLATVNAEMAAVELEVRRARKKRAKAEKVRQQQAAISGNHDQIAV</sequence>
<dbReference type="GO" id="GO:1990871">
    <property type="term" value="C:Vma12-Vma22 assembly complex"/>
    <property type="evidence" value="ECO:0007669"/>
    <property type="project" value="TreeGrafter"/>
</dbReference>
<evidence type="ECO:0000256" key="1">
    <source>
        <dbReference type="ARBA" id="ARBA00093634"/>
    </source>
</evidence>
<feature type="compositionally biased region" description="Basic and acidic residues" evidence="3">
    <location>
        <begin position="184"/>
        <end position="197"/>
    </location>
</feature>
<dbReference type="EMBL" id="MU839841">
    <property type="protein sequence ID" value="KAK1751818.1"/>
    <property type="molecule type" value="Genomic_DNA"/>
</dbReference>
<dbReference type="GO" id="GO:0070072">
    <property type="term" value="P:vacuolar proton-transporting V-type ATPase complex assembly"/>
    <property type="evidence" value="ECO:0007669"/>
    <property type="project" value="InterPro"/>
</dbReference>
<dbReference type="Proteomes" id="UP001239445">
    <property type="component" value="Unassembled WGS sequence"/>
</dbReference>
<comment type="caution">
    <text evidence="4">The sequence shown here is derived from an EMBL/GenBank/DDBJ whole genome shotgun (WGS) entry which is preliminary data.</text>
</comment>
<proteinExistence type="predicted"/>